<evidence type="ECO:0000313" key="13">
    <source>
        <dbReference type="EMBL" id="CEQ39051.1"/>
    </source>
</evidence>
<feature type="domain" description="Peptidase S54 rhomboid" evidence="12">
    <location>
        <begin position="523"/>
        <end position="661"/>
    </location>
</feature>
<dbReference type="EMBL" id="CENE01000002">
    <property type="protein sequence ID" value="CEQ39051.1"/>
    <property type="molecule type" value="Genomic_DNA"/>
</dbReference>
<dbReference type="Pfam" id="PF01694">
    <property type="entry name" value="Rhomboid"/>
    <property type="match status" value="1"/>
</dbReference>
<keyword evidence="14" id="KW-1185">Reference proteome</keyword>
<feature type="transmembrane region" description="Helical" evidence="10">
    <location>
        <begin position="590"/>
        <end position="609"/>
    </location>
</feature>
<keyword evidence="5 10" id="KW-0812">Transmembrane</keyword>
<dbReference type="Proteomes" id="UP000243876">
    <property type="component" value="Unassembled WGS sequence"/>
</dbReference>
<feature type="region of interest" description="Disordered" evidence="11">
    <location>
        <begin position="86"/>
        <end position="185"/>
    </location>
</feature>
<accession>A0A0D6EGK0</accession>
<dbReference type="InterPro" id="IPR035952">
    <property type="entry name" value="Rhomboid-like_sf"/>
</dbReference>
<dbReference type="GO" id="GO:0004252">
    <property type="term" value="F:serine-type endopeptidase activity"/>
    <property type="evidence" value="ECO:0007669"/>
    <property type="project" value="InterPro"/>
</dbReference>
<dbReference type="GO" id="GO:0016020">
    <property type="term" value="C:membrane"/>
    <property type="evidence" value="ECO:0007669"/>
    <property type="project" value="UniProtKB-SubCell"/>
</dbReference>
<comment type="subcellular location">
    <subcellularLocation>
        <location evidence="2 10">Membrane</location>
        <topology evidence="2 10">Multi-pass membrane protein</topology>
    </subcellularLocation>
</comment>
<comment type="function">
    <text evidence="10">Serine protease involved in intramembrane proteolysis.</text>
</comment>
<feature type="transmembrane region" description="Helical" evidence="10">
    <location>
        <begin position="672"/>
        <end position="691"/>
    </location>
</feature>
<evidence type="ECO:0000259" key="12">
    <source>
        <dbReference type="Pfam" id="PF01694"/>
    </source>
</evidence>
<feature type="transmembrane region" description="Helical" evidence="10">
    <location>
        <begin position="729"/>
        <end position="746"/>
    </location>
</feature>
<evidence type="ECO:0000256" key="6">
    <source>
        <dbReference type="ARBA" id="ARBA00022801"/>
    </source>
</evidence>
<dbReference type="PANTHER" id="PTHR22936">
    <property type="entry name" value="RHOMBOID-RELATED"/>
    <property type="match status" value="1"/>
</dbReference>
<evidence type="ECO:0000256" key="3">
    <source>
        <dbReference type="ARBA" id="ARBA00009045"/>
    </source>
</evidence>
<dbReference type="EC" id="3.4.21.105" evidence="10"/>
<keyword evidence="8 10" id="KW-1133">Transmembrane helix</keyword>
<organism evidence="13 14">
    <name type="scientific">Sporidiobolus salmonicolor</name>
    <name type="common">Yeast-like fungus</name>
    <name type="synonym">Sporobolomyces salmonicolor</name>
    <dbReference type="NCBI Taxonomy" id="5005"/>
    <lineage>
        <taxon>Eukaryota</taxon>
        <taxon>Fungi</taxon>
        <taxon>Dikarya</taxon>
        <taxon>Basidiomycota</taxon>
        <taxon>Pucciniomycotina</taxon>
        <taxon>Microbotryomycetes</taxon>
        <taxon>Sporidiobolales</taxon>
        <taxon>Sporidiobolaceae</taxon>
        <taxon>Sporobolomyces</taxon>
    </lineage>
</organism>
<keyword evidence="7 10" id="KW-0720">Serine protease</keyword>
<name>A0A0D6EGK0_SPOSA</name>
<evidence type="ECO:0000256" key="5">
    <source>
        <dbReference type="ARBA" id="ARBA00022692"/>
    </source>
</evidence>
<dbReference type="InterPro" id="IPR022764">
    <property type="entry name" value="Peptidase_S54_rhomboid_dom"/>
</dbReference>
<dbReference type="SUPFAM" id="SSF144091">
    <property type="entry name" value="Rhomboid-like"/>
    <property type="match status" value="1"/>
</dbReference>
<sequence length="747" mass="79925">MSRRPMTPPTSDAYLRSLPASSFLVAAPPSTDDHHISAASSHHSHTQAHGPPIHPSDIYSRPAAPSDVASSNFHWADDVSTIAPDDSVSQIDRRLTGRRPLTGPRPMDQEGVSSVPEIPEEYALDESVHRDYVPPEMLEDDRSTVLGNRPKVASAGGAGMRAVNPSTTVGPLARARGEGSGSATAVPYTSRQYANDEDDEDAHDRPLVAEAACGRSGGVSGVGSNNGRESNLHPYSRPAGYAAVGGKDDDYDDGGMYAAYSRSRDADLESKMGFDESRDLSAGSGGTGGSTLVGMLSTPLGYIKSIRGARTSSRQESSFYTPHELAFQPPSSSSLDINGKGMSSYPPTSFGISSSLNLAKIPSLDVAGAHHRTPSQAVDGSQVRPKPLWQRWFWDTTDPNRRVWEHKRGVGIQRWPFAAWGLAVVMTIVLIVELVRMAHYTGSPIQTKPSFNVMIGPSGAVLINVGARFAGCMKYISNVTDIQWTCLEDSNKATLSSSDPTCTMSTICGFGGFDITSGAGGPDQSFRFFVPIFLHAGVVHLLLNMLAQCVSGAQVERMMGTPRFLILYLASGIFGFVLGANFALVGQPSVGASGAIFGTHAALLVDLFAHWKIEYQPKRKLLFLVIEIIVGLALGWVPGVDNFAHLGGFAMGLVVSLLLFPIVHPSRIHKRVFIALRLVALPLAIVMFVVLTRNFYTGDPSTACSWCICRAGRHCKGTGLSIVTASSSSFFPSILTVLFSTFALPLL</sequence>
<feature type="transmembrane region" description="Helical" evidence="10">
    <location>
        <begin position="621"/>
        <end position="637"/>
    </location>
</feature>
<feature type="transmembrane region" description="Helical" evidence="10">
    <location>
        <begin position="417"/>
        <end position="435"/>
    </location>
</feature>
<evidence type="ECO:0000256" key="2">
    <source>
        <dbReference type="ARBA" id="ARBA00004141"/>
    </source>
</evidence>
<evidence type="ECO:0000256" key="11">
    <source>
        <dbReference type="SAM" id="MobiDB-lite"/>
    </source>
</evidence>
<feature type="transmembrane region" description="Helical" evidence="10">
    <location>
        <begin position="532"/>
        <end position="553"/>
    </location>
</feature>
<dbReference type="OrthoDB" id="2146116at2759"/>
<reference evidence="14" key="1">
    <citation type="submission" date="2015-02" db="EMBL/GenBank/DDBJ databases">
        <authorList>
            <person name="Gon?alves P."/>
        </authorList>
    </citation>
    <scope>NUCLEOTIDE SEQUENCE [LARGE SCALE GENOMIC DNA]</scope>
</reference>
<evidence type="ECO:0000256" key="10">
    <source>
        <dbReference type="RuleBase" id="RU362115"/>
    </source>
</evidence>
<comment type="similarity">
    <text evidence="3 10">Belongs to the peptidase S54 family.</text>
</comment>
<dbReference type="PANTHER" id="PTHR22936:SF69">
    <property type="entry name" value="RHOMBOID-LIKE PROTEIN"/>
    <property type="match status" value="1"/>
</dbReference>
<protein>
    <recommendedName>
        <fullName evidence="10">Rhomboid-type serine protease</fullName>
        <ecNumber evidence="10">3.4.21.105</ecNumber>
    </recommendedName>
</protein>
<keyword evidence="4 10" id="KW-0645">Protease</keyword>
<dbReference type="AlphaFoldDB" id="A0A0D6EGK0"/>
<dbReference type="Gene3D" id="1.20.1540.10">
    <property type="entry name" value="Rhomboid-like"/>
    <property type="match status" value="1"/>
</dbReference>
<comment type="caution">
    <text evidence="10">Lacks conserved residue(s) required for the propagation of feature annotation.</text>
</comment>
<feature type="transmembrane region" description="Helical" evidence="10">
    <location>
        <begin position="643"/>
        <end position="660"/>
    </location>
</feature>
<evidence type="ECO:0000256" key="4">
    <source>
        <dbReference type="ARBA" id="ARBA00022670"/>
    </source>
</evidence>
<evidence type="ECO:0000313" key="14">
    <source>
        <dbReference type="Proteomes" id="UP000243876"/>
    </source>
</evidence>
<evidence type="ECO:0000256" key="8">
    <source>
        <dbReference type="ARBA" id="ARBA00022989"/>
    </source>
</evidence>
<evidence type="ECO:0000256" key="9">
    <source>
        <dbReference type="ARBA" id="ARBA00023136"/>
    </source>
</evidence>
<proteinExistence type="inferred from homology"/>
<feature type="region of interest" description="Disordered" evidence="11">
    <location>
        <begin position="25"/>
        <end position="69"/>
    </location>
</feature>
<gene>
    <name evidence="13" type="primary">SPOSA6832_00529</name>
</gene>
<dbReference type="GO" id="GO:0006508">
    <property type="term" value="P:proteolysis"/>
    <property type="evidence" value="ECO:0007669"/>
    <property type="project" value="UniProtKB-KW"/>
</dbReference>
<feature type="transmembrane region" description="Helical" evidence="10">
    <location>
        <begin position="565"/>
        <end position="584"/>
    </location>
</feature>
<evidence type="ECO:0000256" key="1">
    <source>
        <dbReference type="ARBA" id="ARBA00000156"/>
    </source>
</evidence>
<dbReference type="InterPro" id="IPR002610">
    <property type="entry name" value="Peptidase_S54_rhomboid-like"/>
</dbReference>
<keyword evidence="9 10" id="KW-0472">Membrane</keyword>
<keyword evidence="6 10" id="KW-0378">Hydrolase</keyword>
<evidence type="ECO:0000256" key="7">
    <source>
        <dbReference type="ARBA" id="ARBA00022825"/>
    </source>
</evidence>
<comment type="catalytic activity">
    <reaction evidence="1 10">
        <text>Cleaves type-1 transmembrane domains using a catalytic dyad composed of serine and histidine that are contributed by different transmembrane domains.</text>
        <dbReference type="EC" id="3.4.21.105"/>
    </reaction>
</comment>